<feature type="non-terminal residue" evidence="1">
    <location>
        <position position="1"/>
    </location>
</feature>
<protein>
    <submittedName>
        <fullName evidence="1">Uncharacterized protein</fullName>
    </submittedName>
</protein>
<dbReference type="AlphaFoldDB" id="A0A392VFS3"/>
<dbReference type="EMBL" id="LXQA011137102">
    <property type="protein sequence ID" value="MCI86313.1"/>
    <property type="molecule type" value="Genomic_DNA"/>
</dbReference>
<comment type="caution">
    <text evidence="1">The sequence shown here is derived from an EMBL/GenBank/DDBJ whole genome shotgun (WGS) entry which is preliminary data.</text>
</comment>
<evidence type="ECO:0000313" key="1">
    <source>
        <dbReference type="EMBL" id="MCI86313.1"/>
    </source>
</evidence>
<evidence type="ECO:0000313" key="2">
    <source>
        <dbReference type="Proteomes" id="UP000265520"/>
    </source>
</evidence>
<proteinExistence type="predicted"/>
<accession>A0A392VFS3</accession>
<dbReference type="Proteomes" id="UP000265520">
    <property type="component" value="Unassembled WGS sequence"/>
</dbReference>
<name>A0A392VFS3_9FABA</name>
<sequence length="50" mass="5390">TKPRIVPKFYASLVGVTRHTPLASTTAVPTLDSKVSSLLLPSEFALLLRP</sequence>
<keyword evidence="2" id="KW-1185">Reference proteome</keyword>
<reference evidence="1 2" key="1">
    <citation type="journal article" date="2018" name="Front. Plant Sci.">
        <title>Red Clover (Trifolium pratense) and Zigzag Clover (T. medium) - A Picture of Genomic Similarities and Differences.</title>
        <authorList>
            <person name="Dluhosova J."/>
            <person name="Istvanek J."/>
            <person name="Nedelnik J."/>
            <person name="Repkova J."/>
        </authorList>
    </citation>
    <scope>NUCLEOTIDE SEQUENCE [LARGE SCALE GENOMIC DNA]</scope>
    <source>
        <strain evidence="2">cv. 10/8</strain>
        <tissue evidence="1">Leaf</tissue>
    </source>
</reference>
<organism evidence="1 2">
    <name type="scientific">Trifolium medium</name>
    <dbReference type="NCBI Taxonomy" id="97028"/>
    <lineage>
        <taxon>Eukaryota</taxon>
        <taxon>Viridiplantae</taxon>
        <taxon>Streptophyta</taxon>
        <taxon>Embryophyta</taxon>
        <taxon>Tracheophyta</taxon>
        <taxon>Spermatophyta</taxon>
        <taxon>Magnoliopsida</taxon>
        <taxon>eudicotyledons</taxon>
        <taxon>Gunneridae</taxon>
        <taxon>Pentapetalae</taxon>
        <taxon>rosids</taxon>
        <taxon>fabids</taxon>
        <taxon>Fabales</taxon>
        <taxon>Fabaceae</taxon>
        <taxon>Papilionoideae</taxon>
        <taxon>50 kb inversion clade</taxon>
        <taxon>NPAAA clade</taxon>
        <taxon>Hologalegina</taxon>
        <taxon>IRL clade</taxon>
        <taxon>Trifolieae</taxon>
        <taxon>Trifolium</taxon>
    </lineage>
</organism>